<proteinExistence type="predicted"/>
<accession>A0A9P5PI20</accession>
<dbReference type="AlphaFoldDB" id="A0A9P5PI20"/>
<reference evidence="1" key="1">
    <citation type="submission" date="2020-11" db="EMBL/GenBank/DDBJ databases">
        <authorList>
            <consortium name="DOE Joint Genome Institute"/>
            <person name="Ahrendt S."/>
            <person name="Riley R."/>
            <person name="Andreopoulos W."/>
            <person name="Labutti K."/>
            <person name="Pangilinan J."/>
            <person name="Ruiz-Duenas F.J."/>
            <person name="Barrasa J.M."/>
            <person name="Sanchez-Garcia M."/>
            <person name="Camarero S."/>
            <person name="Miyauchi S."/>
            <person name="Serrano A."/>
            <person name="Linde D."/>
            <person name="Babiker R."/>
            <person name="Drula E."/>
            <person name="Ayuso-Fernandez I."/>
            <person name="Pacheco R."/>
            <person name="Padilla G."/>
            <person name="Ferreira P."/>
            <person name="Barriuso J."/>
            <person name="Kellner H."/>
            <person name="Castanera R."/>
            <person name="Alfaro M."/>
            <person name="Ramirez L."/>
            <person name="Pisabarro A.G."/>
            <person name="Kuo A."/>
            <person name="Tritt A."/>
            <person name="Lipzen A."/>
            <person name="He G."/>
            <person name="Yan M."/>
            <person name="Ng V."/>
            <person name="Cullen D."/>
            <person name="Martin F."/>
            <person name="Rosso M.-N."/>
            <person name="Henrissat B."/>
            <person name="Hibbett D."/>
            <person name="Martinez A.T."/>
            <person name="Grigoriev I.V."/>
        </authorList>
    </citation>
    <scope>NUCLEOTIDE SEQUENCE</scope>
    <source>
        <strain evidence="1">AH 40177</strain>
    </source>
</reference>
<comment type="caution">
    <text evidence="1">The sequence shown here is derived from an EMBL/GenBank/DDBJ whole genome shotgun (WGS) entry which is preliminary data.</text>
</comment>
<gene>
    <name evidence="1" type="ORF">BDP27DRAFT_1331536</name>
</gene>
<dbReference type="Proteomes" id="UP000772434">
    <property type="component" value="Unassembled WGS sequence"/>
</dbReference>
<organism evidence="1 2">
    <name type="scientific">Rhodocollybia butyracea</name>
    <dbReference type="NCBI Taxonomy" id="206335"/>
    <lineage>
        <taxon>Eukaryota</taxon>
        <taxon>Fungi</taxon>
        <taxon>Dikarya</taxon>
        <taxon>Basidiomycota</taxon>
        <taxon>Agaricomycotina</taxon>
        <taxon>Agaricomycetes</taxon>
        <taxon>Agaricomycetidae</taxon>
        <taxon>Agaricales</taxon>
        <taxon>Marasmiineae</taxon>
        <taxon>Omphalotaceae</taxon>
        <taxon>Rhodocollybia</taxon>
    </lineage>
</organism>
<dbReference type="OrthoDB" id="2746456at2759"/>
<sequence length="307" mass="34298">MTQFKLHRTLLAEHGVWFKERFEEDPDDMVRELPVYILDGVVEEPDFVNLLTAVKEAITYLERPPTFVVLVSILRAAHKLQFARFKNWVIGLLEKMWPAELEPLSQSSCTTRLSTRLSPDEATSVVSVARECGLGGVLKRALYELVRTDCFGQKSTSSASASTSSSFPDATLSPSDYHVLVQARERLVSSWISVAAASFPPCSDAITAPCVARGPVPDTTFFRLLHENPSSHLSNDNDAKMEVSRSLFETYTNDPLGGVEKLALLYWEGGPEGTGLGYCTPCAQVRKEFWVKRREEWWEIFGQVVGC</sequence>
<evidence type="ECO:0000313" key="2">
    <source>
        <dbReference type="Proteomes" id="UP000772434"/>
    </source>
</evidence>
<evidence type="ECO:0000313" key="1">
    <source>
        <dbReference type="EMBL" id="KAF9065766.1"/>
    </source>
</evidence>
<keyword evidence="2" id="KW-1185">Reference proteome</keyword>
<protein>
    <recommendedName>
        <fullName evidence="3">BTB domain-containing protein</fullName>
    </recommendedName>
</protein>
<name>A0A9P5PI20_9AGAR</name>
<dbReference type="EMBL" id="JADNRY010000098">
    <property type="protein sequence ID" value="KAF9065766.1"/>
    <property type="molecule type" value="Genomic_DNA"/>
</dbReference>
<evidence type="ECO:0008006" key="3">
    <source>
        <dbReference type="Google" id="ProtNLM"/>
    </source>
</evidence>